<dbReference type="OrthoDB" id="9803416at2"/>
<dbReference type="EMBL" id="CYXX01000013">
    <property type="protein sequence ID" value="CUN10632.1"/>
    <property type="molecule type" value="Genomic_DNA"/>
</dbReference>
<evidence type="ECO:0000313" key="13">
    <source>
        <dbReference type="EMBL" id="CRL36761.1"/>
    </source>
</evidence>
<evidence type="ECO:0000313" key="16">
    <source>
        <dbReference type="EMBL" id="RHA88108.1"/>
    </source>
</evidence>
<dbReference type="CDD" id="cd12826">
    <property type="entry name" value="EcCorA_ZntB-like_u1"/>
    <property type="match status" value="1"/>
</dbReference>
<dbReference type="GO" id="GO:0015087">
    <property type="term" value="F:cobalt ion transmembrane transporter activity"/>
    <property type="evidence" value="ECO:0007669"/>
    <property type="project" value="TreeGrafter"/>
</dbReference>
<evidence type="ECO:0000313" key="18">
    <source>
        <dbReference type="EMBL" id="RHF86782.1"/>
    </source>
</evidence>
<dbReference type="PANTHER" id="PTHR46494:SF1">
    <property type="entry name" value="CORA FAMILY METAL ION TRANSPORTER (EUROFUNG)"/>
    <property type="match status" value="1"/>
</dbReference>
<comment type="catalytic activity">
    <reaction evidence="10">
        <text>Mg(2+)(in) = Mg(2+)(out)</text>
        <dbReference type="Rhea" id="RHEA:29827"/>
        <dbReference type="ChEBI" id="CHEBI:18420"/>
    </reaction>
</comment>
<comment type="similarity">
    <text evidence="2">Belongs to the CorA metal ion transporter (MIT) (TC 1.A.35) family.</text>
</comment>
<evidence type="ECO:0000313" key="14">
    <source>
        <dbReference type="EMBL" id="CUN10632.1"/>
    </source>
</evidence>
<evidence type="ECO:0000256" key="8">
    <source>
        <dbReference type="ARBA" id="ARBA00023065"/>
    </source>
</evidence>
<keyword evidence="8" id="KW-0406">Ion transport</keyword>
<evidence type="ECO:0000256" key="6">
    <source>
        <dbReference type="ARBA" id="ARBA00022842"/>
    </source>
</evidence>
<evidence type="ECO:0000256" key="2">
    <source>
        <dbReference type="ARBA" id="ARBA00009765"/>
    </source>
</evidence>
<dbReference type="RefSeq" id="WP_007887761.1">
    <property type="nucleotide sequence ID" value="NZ_CABJFX010000016.1"/>
</dbReference>
<dbReference type="PANTHER" id="PTHR46494">
    <property type="entry name" value="CORA FAMILY METAL ION TRANSPORTER (EUROFUNG)"/>
    <property type="match status" value="1"/>
</dbReference>
<dbReference type="STRING" id="360807.ERS852392_02231"/>
<dbReference type="Proteomes" id="UP000095395">
    <property type="component" value="Unassembled WGS sequence"/>
</dbReference>
<dbReference type="Proteomes" id="UP000283701">
    <property type="component" value="Unassembled WGS sequence"/>
</dbReference>
<dbReference type="Proteomes" id="UP000283492">
    <property type="component" value="Unassembled WGS sequence"/>
</dbReference>
<dbReference type="FunFam" id="1.20.58.340:FF:000004">
    <property type="entry name" value="Magnesium transport protein CorA"/>
    <property type="match status" value="1"/>
</dbReference>
<name>A0A0M6WKH0_9FIRM</name>
<dbReference type="InterPro" id="IPR045863">
    <property type="entry name" value="CorA_TM1_TM2"/>
</dbReference>
<comment type="subcellular location">
    <subcellularLocation>
        <location evidence="1">Cell membrane</location>
        <topology evidence="1">Multi-pass membrane protein</topology>
    </subcellularLocation>
</comment>
<proteinExistence type="inferred from homology"/>
<sequence length="309" mass="36703">MEQYSYHEETGKITLEKKAVQNSENAGKSIYLMSLDEFLSHPRKLVRKNNFIHSMTPIQYCKIEKYRECVQGTMRVPKGNKGQVCIHNFGFYLSEQELYLVEESHFLMEYLNKMAEGTYEGYSFRQILLALFEELLQDEVLYLQKQEEHLAGLEEELLKKIPDYFYEMIMKYRKRFNIFHAYYEQLMNMGDVMQTSVNGGLSEEEKAQWQLFSNRAERLHDHVEMLREYLVQIRELYQSLIAVQQNQVMSILTVVTTIFLPLTLIAGWYGMNFPNMPEFGWKYAYPAVIIVSILVIILEIIYFKKKKML</sequence>
<evidence type="ECO:0000256" key="3">
    <source>
        <dbReference type="ARBA" id="ARBA00022448"/>
    </source>
</evidence>
<dbReference type="Proteomes" id="UP000286271">
    <property type="component" value="Unassembled WGS sequence"/>
</dbReference>
<dbReference type="SUPFAM" id="SSF143865">
    <property type="entry name" value="CorA soluble domain-like"/>
    <property type="match status" value="1"/>
</dbReference>
<evidence type="ECO:0000256" key="4">
    <source>
        <dbReference type="ARBA" id="ARBA00022475"/>
    </source>
</evidence>
<organism evidence="13 19">
    <name type="scientific">Roseburia inulinivorans</name>
    <dbReference type="NCBI Taxonomy" id="360807"/>
    <lineage>
        <taxon>Bacteria</taxon>
        <taxon>Bacillati</taxon>
        <taxon>Bacillota</taxon>
        <taxon>Clostridia</taxon>
        <taxon>Lachnospirales</taxon>
        <taxon>Lachnospiraceae</taxon>
        <taxon>Roseburia</taxon>
    </lineage>
</organism>
<keyword evidence="19" id="KW-1185">Reference proteome</keyword>
<dbReference type="EMBL" id="CVRS01000066">
    <property type="protein sequence ID" value="CRL36761.1"/>
    <property type="molecule type" value="Genomic_DNA"/>
</dbReference>
<evidence type="ECO:0000313" key="22">
    <source>
        <dbReference type="Proteomes" id="UP000283492"/>
    </source>
</evidence>
<dbReference type="Proteomes" id="UP000095453">
    <property type="component" value="Unassembled WGS sequence"/>
</dbReference>
<dbReference type="Gene3D" id="1.20.58.340">
    <property type="entry name" value="Magnesium transport protein CorA, transmembrane region"/>
    <property type="match status" value="2"/>
</dbReference>
<keyword evidence="5 12" id="KW-0812">Transmembrane</keyword>
<dbReference type="GO" id="GO:0050897">
    <property type="term" value="F:cobalt ion binding"/>
    <property type="evidence" value="ECO:0007669"/>
    <property type="project" value="TreeGrafter"/>
</dbReference>
<keyword evidence="4" id="KW-1003">Cell membrane</keyword>
<dbReference type="EMBL" id="QRHP01000002">
    <property type="protein sequence ID" value="RHF86782.1"/>
    <property type="molecule type" value="Genomic_DNA"/>
</dbReference>
<reference evidence="22 23" key="3">
    <citation type="submission" date="2018-08" db="EMBL/GenBank/DDBJ databases">
        <title>A genome reference for cultivated species of the human gut microbiota.</title>
        <authorList>
            <person name="Zou Y."/>
            <person name="Xue W."/>
            <person name="Luo G."/>
        </authorList>
    </citation>
    <scope>NUCLEOTIDE SEQUENCE [LARGE SCALE GENOMIC DNA]</scope>
    <source>
        <strain evidence="18 23">AM23-23AC</strain>
        <strain evidence="17 24">AM27-11</strain>
        <strain evidence="16 22">AM42-1AC</strain>
    </source>
</reference>
<dbReference type="SUPFAM" id="SSF144083">
    <property type="entry name" value="Magnesium transport protein CorA, transmembrane region"/>
    <property type="match status" value="1"/>
</dbReference>
<evidence type="ECO:0000313" key="19">
    <source>
        <dbReference type="Proteomes" id="UP000049828"/>
    </source>
</evidence>
<dbReference type="GeneID" id="75162466"/>
<dbReference type="EMBL" id="QSKW01000012">
    <property type="protein sequence ID" value="RHE97524.1"/>
    <property type="molecule type" value="Genomic_DNA"/>
</dbReference>
<keyword evidence="3" id="KW-0813">Transport</keyword>
<feature type="transmembrane region" description="Helical" evidence="12">
    <location>
        <begin position="248"/>
        <end position="271"/>
    </location>
</feature>
<evidence type="ECO:0000313" key="21">
    <source>
        <dbReference type="Proteomes" id="UP000095453"/>
    </source>
</evidence>
<keyword evidence="6" id="KW-0460">Magnesium</keyword>
<accession>A0A0M6WKH0</accession>
<keyword evidence="7 12" id="KW-1133">Transmembrane helix</keyword>
<evidence type="ECO:0000313" key="15">
    <source>
        <dbReference type="EMBL" id="CUO12259.1"/>
    </source>
</evidence>
<evidence type="ECO:0000256" key="9">
    <source>
        <dbReference type="ARBA" id="ARBA00023136"/>
    </source>
</evidence>
<feature type="transmembrane region" description="Helical" evidence="12">
    <location>
        <begin position="283"/>
        <end position="303"/>
    </location>
</feature>
<protein>
    <submittedName>
        <fullName evidence="16">Cobalt transporter</fullName>
    </submittedName>
    <submittedName>
        <fullName evidence="14">Magnesium transport protein CorA</fullName>
    </submittedName>
    <submittedName>
        <fullName evidence="13">Mg2+ and Co2+ transporters</fullName>
    </submittedName>
</protein>
<dbReference type="GO" id="GO:0000287">
    <property type="term" value="F:magnesium ion binding"/>
    <property type="evidence" value="ECO:0007669"/>
    <property type="project" value="TreeGrafter"/>
</dbReference>
<dbReference type="GO" id="GO:0015095">
    <property type="term" value="F:magnesium ion transmembrane transporter activity"/>
    <property type="evidence" value="ECO:0007669"/>
    <property type="project" value="TreeGrafter"/>
</dbReference>
<evidence type="ECO:0000256" key="11">
    <source>
        <dbReference type="ARBA" id="ARBA00045497"/>
    </source>
</evidence>
<dbReference type="InterPro" id="IPR045861">
    <property type="entry name" value="CorA_cytoplasmic_dom"/>
</dbReference>
<dbReference type="Proteomes" id="UP000049828">
    <property type="component" value="Unassembled WGS sequence"/>
</dbReference>
<dbReference type="EMBL" id="CYYR01000015">
    <property type="protein sequence ID" value="CUO12259.1"/>
    <property type="molecule type" value="Genomic_DNA"/>
</dbReference>
<evidence type="ECO:0000313" key="17">
    <source>
        <dbReference type="EMBL" id="RHE97524.1"/>
    </source>
</evidence>
<dbReference type="EMBL" id="QSFX01000016">
    <property type="protein sequence ID" value="RHA88108.1"/>
    <property type="molecule type" value="Genomic_DNA"/>
</dbReference>
<evidence type="ECO:0000256" key="5">
    <source>
        <dbReference type="ARBA" id="ARBA00022692"/>
    </source>
</evidence>
<evidence type="ECO:0000256" key="7">
    <source>
        <dbReference type="ARBA" id="ARBA00022989"/>
    </source>
</evidence>
<gene>
    <name evidence="15" type="primary">corA_2</name>
    <name evidence="14" type="synonym">corA_1</name>
    <name evidence="18" type="ORF">DW654_04225</name>
    <name evidence="17" type="ORF">DW707_08885</name>
    <name evidence="16" type="ORF">DW914_10015</name>
    <name evidence="15" type="ORF">ERS852392_02231</name>
    <name evidence="14" type="ORF">ERS852444_01901</name>
    <name evidence="13" type="ORF">RIL183_20051</name>
</gene>
<dbReference type="GO" id="GO:0005886">
    <property type="term" value="C:plasma membrane"/>
    <property type="evidence" value="ECO:0007669"/>
    <property type="project" value="UniProtKB-SubCell"/>
</dbReference>
<evidence type="ECO:0000256" key="10">
    <source>
        <dbReference type="ARBA" id="ARBA00034269"/>
    </source>
</evidence>
<evidence type="ECO:0000313" key="23">
    <source>
        <dbReference type="Proteomes" id="UP000283701"/>
    </source>
</evidence>
<dbReference type="AlphaFoldDB" id="A0A0M6WKH0"/>
<dbReference type="InterPro" id="IPR002523">
    <property type="entry name" value="MgTranspt_CorA/ZnTranspt_ZntB"/>
</dbReference>
<keyword evidence="9 12" id="KW-0472">Membrane</keyword>
<reference evidence="19" key="1">
    <citation type="submission" date="2015-05" db="EMBL/GenBank/DDBJ databases">
        <authorList>
            <consortium name="Pathogen Informatics"/>
        </authorList>
    </citation>
    <scope>NUCLEOTIDE SEQUENCE [LARGE SCALE GENOMIC DNA]</scope>
    <source>
        <strain evidence="15 20">2789STDY5608835</strain>
        <strain evidence="14 21">2789STDY5608887</strain>
        <strain evidence="19">L1-83</strain>
    </source>
</reference>
<comment type="function">
    <text evidence="11">Mediates influx of magnesium ions. Alternates between open and closed states. Activated by low cytoplasmic Mg(2+) levels. Inactive when cytoplasmic Mg(2+) levels are high.</text>
</comment>
<reference evidence="13" key="2">
    <citation type="submission" date="2015-05" db="EMBL/GenBank/DDBJ databases">
        <authorList>
            <person name="Wang D.B."/>
            <person name="Wang M."/>
        </authorList>
    </citation>
    <scope>NUCLEOTIDE SEQUENCE [LARGE SCALE GENOMIC DNA]</scope>
    <source>
        <strain evidence="13">L1-83</strain>
    </source>
</reference>
<evidence type="ECO:0000313" key="20">
    <source>
        <dbReference type="Proteomes" id="UP000095395"/>
    </source>
</evidence>
<evidence type="ECO:0000256" key="12">
    <source>
        <dbReference type="SAM" id="Phobius"/>
    </source>
</evidence>
<dbReference type="Pfam" id="PF01544">
    <property type="entry name" value="CorA"/>
    <property type="match status" value="1"/>
</dbReference>
<evidence type="ECO:0000313" key="24">
    <source>
        <dbReference type="Proteomes" id="UP000286271"/>
    </source>
</evidence>
<evidence type="ECO:0000256" key="1">
    <source>
        <dbReference type="ARBA" id="ARBA00004651"/>
    </source>
</evidence>